<reference evidence="2 3" key="1">
    <citation type="submission" date="2020-04" db="EMBL/GenBank/DDBJ databases">
        <authorList>
            <person name="Basu S."/>
            <person name="Maruthanayagam V."/>
            <person name="Chakraborty S."/>
            <person name="Pramanik A."/>
            <person name="Mukherjee J."/>
            <person name="Brink B."/>
        </authorList>
    </citation>
    <scope>NUCLEOTIDE SEQUENCE [LARGE SCALE GENOMIC DNA]</scope>
    <source>
        <strain evidence="2 3">AP17</strain>
    </source>
</reference>
<dbReference type="RefSeq" id="WP_168571121.1">
    <property type="nucleotide sequence ID" value="NZ_CP051167.1"/>
</dbReference>
<dbReference type="EMBL" id="CP051167">
    <property type="protein sequence ID" value="QIZ72974.1"/>
    <property type="molecule type" value="Genomic_DNA"/>
</dbReference>
<evidence type="ECO:0000313" key="3">
    <source>
        <dbReference type="Proteomes" id="UP000500857"/>
    </source>
</evidence>
<accession>A0A6H1U2B1</accession>
<keyword evidence="3" id="KW-1185">Reference proteome</keyword>
<dbReference type="NCBIfam" id="TIGR02532">
    <property type="entry name" value="IV_pilin_GFxxxE"/>
    <property type="match status" value="1"/>
</dbReference>
<proteinExistence type="predicted"/>
<dbReference type="AlphaFoldDB" id="A0A6H1U2B1"/>
<keyword evidence="1" id="KW-1133">Transmembrane helix</keyword>
<dbReference type="SUPFAM" id="SSF54523">
    <property type="entry name" value="Pili subunits"/>
    <property type="match status" value="1"/>
</dbReference>
<dbReference type="KEGG" id="oxy:HCG48_22180"/>
<organism evidence="2 3">
    <name type="scientific">Oxynema aestuarii AP17</name>
    <dbReference type="NCBI Taxonomy" id="2064643"/>
    <lineage>
        <taxon>Bacteria</taxon>
        <taxon>Bacillati</taxon>
        <taxon>Cyanobacteriota</taxon>
        <taxon>Cyanophyceae</taxon>
        <taxon>Oscillatoriophycideae</taxon>
        <taxon>Oscillatoriales</taxon>
        <taxon>Oscillatoriaceae</taxon>
        <taxon>Oxynema</taxon>
        <taxon>Oxynema aestuarii</taxon>
    </lineage>
</organism>
<name>A0A6H1U2B1_9CYAN</name>
<feature type="transmembrane region" description="Helical" evidence="1">
    <location>
        <begin position="24"/>
        <end position="48"/>
    </location>
</feature>
<dbReference type="Proteomes" id="UP000500857">
    <property type="component" value="Chromosome"/>
</dbReference>
<sequence length="179" mass="19901">MKAGSHLIQQFSRNRGQSKAEGGFTLLEVVLVALMIGILASIGIPSWLSMLNNTRLKKGQAPIEEAIRNAQREALRSKSGWMASFRQQDEAIEWTVHRSGTDPANWQKIDEPTVTLDPDNTNLDEEEPWSIGFNERGEVSNAPVQITITLTSNPNKKRCAIVQTLLGSMRLAQDEDCNL</sequence>
<dbReference type="InterPro" id="IPR045584">
    <property type="entry name" value="Pilin-like"/>
</dbReference>
<evidence type="ECO:0000313" key="2">
    <source>
        <dbReference type="EMBL" id="QIZ72974.1"/>
    </source>
</evidence>
<protein>
    <submittedName>
        <fullName evidence="2">Type II secretion system protein</fullName>
    </submittedName>
</protein>
<dbReference type="PROSITE" id="PS00409">
    <property type="entry name" value="PROKAR_NTER_METHYL"/>
    <property type="match status" value="1"/>
</dbReference>
<dbReference type="InterPro" id="IPR012902">
    <property type="entry name" value="N_methyl_site"/>
</dbReference>
<keyword evidence="1" id="KW-0472">Membrane</keyword>
<evidence type="ECO:0000256" key="1">
    <source>
        <dbReference type="SAM" id="Phobius"/>
    </source>
</evidence>
<keyword evidence="1" id="KW-0812">Transmembrane</keyword>
<gene>
    <name evidence="2" type="ORF">HCG48_22180</name>
</gene>
<dbReference type="Gene3D" id="3.30.700.10">
    <property type="entry name" value="Glycoprotein, Type 4 Pilin"/>
    <property type="match status" value="1"/>
</dbReference>